<sequence>MSVARLATPTDSGAYAPADVRLVVADMDGTLLDDRKRFPGGLWRLLDQLDARGVTFAPASGRQVWTLLDMFPDRPGMTVIGENGAIVMRDGAEISSSPLDLATLREAVRLVRGATGPGGANGGLVMCGKRSAYVERLDESFVSGVLPYYHRTRQVDSQLDVLDAIEAGELDDAIVKLAVYSLDPVGPLAEATLARFRSTHQYAVSGANWADLQIRGVDKGRAVRALQAALGVTRAQTAVFGDFHNDLSMLAEADLSFAVANADPDVVRAARFVAPSNNEGGVVSVVERLLSL</sequence>
<dbReference type="EMBL" id="JABZFZ010000305">
    <property type="protein sequence ID" value="MBF0940404.1"/>
    <property type="molecule type" value="Genomic_DNA"/>
</dbReference>
<organism evidence="1 2">
    <name type="scientific">Schaalia georgiae</name>
    <dbReference type="NCBI Taxonomy" id="52768"/>
    <lineage>
        <taxon>Bacteria</taxon>
        <taxon>Bacillati</taxon>
        <taxon>Actinomycetota</taxon>
        <taxon>Actinomycetes</taxon>
        <taxon>Actinomycetales</taxon>
        <taxon>Actinomycetaceae</taxon>
        <taxon>Schaalia</taxon>
    </lineage>
</organism>
<dbReference type="AlphaFoldDB" id="A0A929N047"/>
<dbReference type="InterPro" id="IPR023214">
    <property type="entry name" value="HAD_sf"/>
</dbReference>
<dbReference type="SUPFAM" id="SSF56784">
    <property type="entry name" value="HAD-like"/>
    <property type="match status" value="1"/>
</dbReference>
<dbReference type="Gene3D" id="3.40.50.1000">
    <property type="entry name" value="HAD superfamily/HAD-like"/>
    <property type="match status" value="1"/>
</dbReference>
<keyword evidence="1" id="KW-0378">Hydrolase</keyword>
<reference evidence="1" key="1">
    <citation type="submission" date="2020-04" db="EMBL/GenBank/DDBJ databases">
        <title>Deep metagenomics examines the oral microbiome during advanced dental caries in children, revealing novel taxa and co-occurrences with host molecules.</title>
        <authorList>
            <person name="Baker J.L."/>
            <person name="Morton J.T."/>
            <person name="Dinis M."/>
            <person name="Alvarez R."/>
            <person name="Tran N.C."/>
            <person name="Knight R."/>
            <person name="Edlund A."/>
        </authorList>
    </citation>
    <scope>NUCLEOTIDE SEQUENCE</scope>
    <source>
        <strain evidence="1">JCVI_32_bin.64</strain>
    </source>
</reference>
<evidence type="ECO:0000313" key="2">
    <source>
        <dbReference type="Proteomes" id="UP000718630"/>
    </source>
</evidence>
<dbReference type="InterPro" id="IPR036412">
    <property type="entry name" value="HAD-like_sf"/>
</dbReference>
<dbReference type="GO" id="GO:0016791">
    <property type="term" value="F:phosphatase activity"/>
    <property type="evidence" value="ECO:0007669"/>
    <property type="project" value="TreeGrafter"/>
</dbReference>
<comment type="caution">
    <text evidence="1">The sequence shown here is derived from an EMBL/GenBank/DDBJ whole genome shotgun (WGS) entry which is preliminary data.</text>
</comment>
<dbReference type="Proteomes" id="UP000718630">
    <property type="component" value="Unassembled WGS sequence"/>
</dbReference>
<dbReference type="GO" id="GO:0005829">
    <property type="term" value="C:cytosol"/>
    <property type="evidence" value="ECO:0007669"/>
    <property type="project" value="TreeGrafter"/>
</dbReference>
<proteinExistence type="predicted"/>
<accession>A0A929N047</accession>
<dbReference type="GO" id="GO:0000287">
    <property type="term" value="F:magnesium ion binding"/>
    <property type="evidence" value="ECO:0007669"/>
    <property type="project" value="TreeGrafter"/>
</dbReference>
<dbReference type="PANTHER" id="PTHR10000:SF53">
    <property type="entry name" value="5-AMINO-6-(5-PHOSPHO-D-RIBITYLAMINO)URACIL PHOSPHATASE YBJI-RELATED"/>
    <property type="match status" value="1"/>
</dbReference>
<gene>
    <name evidence="1" type="ORF">HXK03_05960</name>
</gene>
<name>A0A929N047_9ACTO</name>
<dbReference type="PANTHER" id="PTHR10000">
    <property type="entry name" value="PHOSPHOSERINE PHOSPHATASE"/>
    <property type="match status" value="1"/>
</dbReference>
<dbReference type="Pfam" id="PF08282">
    <property type="entry name" value="Hydrolase_3"/>
    <property type="match status" value="1"/>
</dbReference>
<dbReference type="Gene3D" id="3.30.1240.10">
    <property type="match status" value="1"/>
</dbReference>
<evidence type="ECO:0000313" key="1">
    <source>
        <dbReference type="EMBL" id="MBF0940404.1"/>
    </source>
</evidence>
<protein>
    <submittedName>
        <fullName evidence="1">HAD hydrolase family protein</fullName>
    </submittedName>
</protein>